<feature type="transmembrane region" description="Helical" evidence="4">
    <location>
        <begin position="964"/>
        <end position="987"/>
    </location>
</feature>
<proteinExistence type="predicted"/>
<evidence type="ECO:0000313" key="6">
    <source>
        <dbReference type="Proteomes" id="UP001162131"/>
    </source>
</evidence>
<dbReference type="Proteomes" id="UP001162131">
    <property type="component" value="Unassembled WGS sequence"/>
</dbReference>
<dbReference type="Pfam" id="PF00400">
    <property type="entry name" value="WD40"/>
    <property type="match status" value="14"/>
</dbReference>
<dbReference type="PRINTS" id="PR00320">
    <property type="entry name" value="GPROTEINBRPT"/>
</dbReference>
<feature type="repeat" description="WD" evidence="3">
    <location>
        <begin position="76"/>
        <end position="117"/>
    </location>
</feature>
<feature type="repeat" description="WD" evidence="3">
    <location>
        <begin position="452"/>
        <end position="493"/>
    </location>
</feature>
<keyword evidence="2" id="KW-0677">Repeat</keyword>
<feature type="repeat" description="WD" evidence="3">
    <location>
        <begin position="536"/>
        <end position="577"/>
    </location>
</feature>
<keyword evidence="6" id="KW-1185">Reference proteome</keyword>
<feature type="repeat" description="WD" evidence="3">
    <location>
        <begin position="118"/>
        <end position="152"/>
    </location>
</feature>
<evidence type="ECO:0000313" key="5">
    <source>
        <dbReference type="EMBL" id="CAG9310219.1"/>
    </source>
</evidence>
<reference evidence="5" key="1">
    <citation type="submission" date="2021-09" db="EMBL/GenBank/DDBJ databases">
        <authorList>
            <consortium name="AG Swart"/>
            <person name="Singh M."/>
            <person name="Singh A."/>
            <person name="Seah K."/>
            <person name="Emmerich C."/>
        </authorList>
    </citation>
    <scope>NUCLEOTIDE SEQUENCE</scope>
    <source>
        <strain evidence="5">ATCC30299</strain>
    </source>
</reference>
<dbReference type="PANTHER" id="PTHR19879">
    <property type="entry name" value="TRANSCRIPTION INITIATION FACTOR TFIID"/>
    <property type="match status" value="1"/>
</dbReference>
<gene>
    <name evidence="5" type="ORF">BSTOLATCC_MIC1073</name>
</gene>
<sequence>MSLSDPLLDPDLKETPFESPLFSFGGIKSTLSISSSVLSINEAAECLICIDDMIYIGRADGKIRAVNQELTNSSLLSGHTDAITILKSTYDRKNIISASKDSTLRIWNLEGTRKEAVLQGHTRRVTCFDVTNDNFVVISGSLDKTIRIWDFEKCNEKAVLEGHSKGISSLKISNNCCLLASGSVDGEIRIWNLKERALEAVLEGHSASVRHMIFTQDNNFMISASKDGTVRVWNIKMRIQEDCLKGHKGEITSMSMTNNEKFIITAATDQLVIIWSFLERKRLFILKGHTAEVNCLQIINDDNFVLSGSSDSTIRFWNISNGIQEAVIENQEDIQSLHLSDNGNYIITKSSSGSLFFHHIGKSLSSILSGHTDSIYSMALTNDNKFIISGSQDNSIKIWSIEKPKEICTLLGHTDYISCLKVTSDDKYVISGSFDNNIIIWDLETKKQVAVLKGHRESVKCLEISNDNKLIISGSNDFSIRTWDLESASKEDNLVGHDGAIECLKITKENRFIVSGSKDNSIKIWDLFEKVLYGTLLGHKGAVKCLVLSRDDKLIVSGSHDATVRVWDLYSATQIHLLLGHKQMVFCLQISEDNNFAVSGSEDDNVIVWDLNNGKAAAILEGHTEDVVCVKFIKNDKYVVSGSYDKTIRIWNIEERRQEAVFKGHEGYVSTLEVTDDSQYIISGSIDTTLRIWSTETFFADDKLVLSGTESPVFSIMYSERVSNDSLPSSYMASITIFPMRVNILHIYCFFNIPSHLSKALEFHPPFFRDIFGKSPLSYALENKSHECIDLLLIYIVNLTDKNIFSQCIHALRDDMIDLLACQSEFIIPLFKAIFIKIEGKNLVYQAKPKGELPMIFLSPYAHVNINDFVVESSKETFKDEVALQFWTSYFKWNFTSGSRDSLMILQAISQCKNQAIYNAGFLKEILKMKWSSVRLFLVLLSILYCANITTLIVMMYFEHVSVSYCFLGTNFFLFLYELIGIFTYFCQYFKNPYNVFNLLRILLNFGWSILGIFNLDENPALYAVFAINVIFGLKYLRSFDSVKDLKETSDCIEVIKLIIEVEEHIFWRRNRGERLYLQKCDYFEKERRRDKLENSSKAKRKILGLRHDIIEVSKRKENYKEDVEKIGTYIIKEIELKIKSEIQKLEENVGNKIQVLDSRLLNLENIIENRENIIQNHEEKVHSMFSSILESIK</sequence>
<feature type="repeat" description="WD" evidence="3">
    <location>
        <begin position="368"/>
        <end position="409"/>
    </location>
</feature>
<dbReference type="AlphaFoldDB" id="A0AAU9I540"/>
<dbReference type="EMBL" id="CAJZBQ010000002">
    <property type="protein sequence ID" value="CAG9310219.1"/>
    <property type="molecule type" value="Genomic_DNA"/>
</dbReference>
<feature type="transmembrane region" description="Helical" evidence="4">
    <location>
        <begin position="936"/>
        <end position="958"/>
    </location>
</feature>
<feature type="repeat" description="WD" evidence="3">
    <location>
        <begin position="286"/>
        <end position="327"/>
    </location>
</feature>
<dbReference type="SUPFAM" id="SSF50998">
    <property type="entry name" value="Quinoprotein alcohol dehydrogenase-like"/>
    <property type="match status" value="1"/>
</dbReference>
<dbReference type="PROSITE" id="PS50294">
    <property type="entry name" value="WD_REPEATS_REGION"/>
    <property type="match status" value="14"/>
</dbReference>
<protein>
    <submittedName>
        <fullName evidence="5">Uncharacterized protein</fullName>
    </submittedName>
</protein>
<name>A0AAU9I540_9CILI</name>
<dbReference type="InterPro" id="IPR036322">
    <property type="entry name" value="WD40_repeat_dom_sf"/>
</dbReference>
<dbReference type="CDD" id="cd00200">
    <property type="entry name" value="WD40"/>
    <property type="match status" value="2"/>
</dbReference>
<feature type="repeat" description="WD" evidence="3">
    <location>
        <begin position="578"/>
        <end position="619"/>
    </location>
</feature>
<dbReference type="SMART" id="SM00320">
    <property type="entry name" value="WD40"/>
    <property type="match status" value="15"/>
</dbReference>
<dbReference type="Gene3D" id="2.130.10.10">
    <property type="entry name" value="YVTN repeat-like/Quinoprotein amine dehydrogenase"/>
    <property type="match status" value="4"/>
</dbReference>
<evidence type="ECO:0000256" key="4">
    <source>
        <dbReference type="SAM" id="Phobius"/>
    </source>
</evidence>
<feature type="repeat" description="WD" evidence="3">
    <location>
        <begin position="662"/>
        <end position="697"/>
    </location>
</feature>
<evidence type="ECO:0000256" key="3">
    <source>
        <dbReference type="PROSITE-ProRule" id="PRU00221"/>
    </source>
</evidence>
<organism evidence="5 6">
    <name type="scientific">Blepharisma stoltei</name>
    <dbReference type="NCBI Taxonomy" id="1481888"/>
    <lineage>
        <taxon>Eukaryota</taxon>
        <taxon>Sar</taxon>
        <taxon>Alveolata</taxon>
        <taxon>Ciliophora</taxon>
        <taxon>Postciliodesmatophora</taxon>
        <taxon>Heterotrichea</taxon>
        <taxon>Heterotrichida</taxon>
        <taxon>Blepharismidae</taxon>
        <taxon>Blepharisma</taxon>
    </lineage>
</organism>
<feature type="repeat" description="WD" evidence="3">
    <location>
        <begin position="410"/>
        <end position="451"/>
    </location>
</feature>
<evidence type="ECO:0000256" key="2">
    <source>
        <dbReference type="ARBA" id="ARBA00022737"/>
    </source>
</evidence>
<dbReference type="PROSITE" id="PS50082">
    <property type="entry name" value="WD_REPEATS_2"/>
    <property type="match status" value="14"/>
</dbReference>
<keyword evidence="1 3" id="KW-0853">WD repeat</keyword>
<dbReference type="InterPro" id="IPR011047">
    <property type="entry name" value="Quinoprotein_ADH-like_sf"/>
</dbReference>
<feature type="repeat" description="WD" evidence="3">
    <location>
        <begin position="244"/>
        <end position="285"/>
    </location>
</feature>
<dbReference type="PROSITE" id="PS00678">
    <property type="entry name" value="WD_REPEATS_1"/>
    <property type="match status" value="11"/>
</dbReference>
<feature type="repeat" description="WD" evidence="3">
    <location>
        <begin position="494"/>
        <end position="527"/>
    </location>
</feature>
<dbReference type="InterPro" id="IPR020472">
    <property type="entry name" value="WD40_PAC1"/>
</dbReference>
<dbReference type="InterPro" id="IPR015943">
    <property type="entry name" value="WD40/YVTN_repeat-like_dom_sf"/>
</dbReference>
<evidence type="ECO:0000256" key="1">
    <source>
        <dbReference type="ARBA" id="ARBA00022574"/>
    </source>
</evidence>
<feature type="transmembrane region" description="Helical" evidence="4">
    <location>
        <begin position="1020"/>
        <end position="1037"/>
    </location>
</feature>
<keyword evidence="4" id="KW-0812">Transmembrane</keyword>
<feature type="repeat" description="WD" evidence="3">
    <location>
        <begin position="202"/>
        <end position="236"/>
    </location>
</feature>
<keyword evidence="4" id="KW-1133">Transmembrane helix</keyword>
<dbReference type="SUPFAM" id="SSF50978">
    <property type="entry name" value="WD40 repeat-like"/>
    <property type="match status" value="2"/>
</dbReference>
<comment type="caution">
    <text evidence="5">The sequence shown here is derived from an EMBL/GenBank/DDBJ whole genome shotgun (WGS) entry which is preliminary data.</text>
</comment>
<keyword evidence="4" id="KW-0472">Membrane</keyword>
<feature type="repeat" description="WD" evidence="3">
    <location>
        <begin position="620"/>
        <end position="661"/>
    </location>
</feature>
<dbReference type="InterPro" id="IPR019775">
    <property type="entry name" value="WD40_repeat_CS"/>
</dbReference>
<dbReference type="PANTHER" id="PTHR19879:SF9">
    <property type="entry name" value="TRANSCRIPTION INITIATION FACTOR TFIID SUBUNIT 5"/>
    <property type="match status" value="1"/>
</dbReference>
<dbReference type="InterPro" id="IPR001680">
    <property type="entry name" value="WD40_rpt"/>
</dbReference>
<feature type="repeat" description="WD" evidence="3">
    <location>
        <begin position="160"/>
        <end position="201"/>
    </location>
</feature>
<accession>A0AAU9I540</accession>